<proteinExistence type="predicted"/>
<dbReference type="PANTHER" id="PTHR30461">
    <property type="entry name" value="DNA-INVERTASE FROM LAMBDOID PROPHAGE"/>
    <property type="match status" value="1"/>
</dbReference>
<dbReference type="RefSeq" id="WP_173078256.1">
    <property type="nucleotide sequence ID" value="NZ_BLPG01000001.1"/>
</dbReference>
<dbReference type="CDD" id="cd00338">
    <property type="entry name" value="Ser_Recombinase"/>
    <property type="match status" value="1"/>
</dbReference>
<dbReference type="GO" id="GO:0000150">
    <property type="term" value="F:DNA strand exchange activity"/>
    <property type="evidence" value="ECO:0007669"/>
    <property type="project" value="InterPro"/>
</dbReference>
<accession>A0A6V8L1A7</accession>
<keyword evidence="4" id="KW-1185">Reference proteome</keyword>
<dbReference type="AlphaFoldDB" id="A0A6V8L1A7"/>
<feature type="compositionally biased region" description="Basic residues" evidence="1">
    <location>
        <begin position="152"/>
        <end position="162"/>
    </location>
</feature>
<protein>
    <recommendedName>
        <fullName evidence="2">Resolvase/invertase-type recombinase catalytic domain-containing protein</fullName>
    </recommendedName>
</protein>
<reference evidence="3 4" key="1">
    <citation type="submission" date="2020-03" db="EMBL/GenBank/DDBJ databases">
        <title>Whole genome shotgun sequence of Phytohabitans rumicis NBRC 108638.</title>
        <authorList>
            <person name="Komaki H."/>
            <person name="Tamura T."/>
        </authorList>
    </citation>
    <scope>NUCLEOTIDE SEQUENCE [LARGE SCALE GENOMIC DNA]</scope>
    <source>
        <strain evidence="3 4">NBRC 108638</strain>
    </source>
</reference>
<dbReference type="SMART" id="SM00857">
    <property type="entry name" value="Resolvase"/>
    <property type="match status" value="1"/>
</dbReference>
<evidence type="ECO:0000313" key="3">
    <source>
        <dbReference type="EMBL" id="GFJ91063.1"/>
    </source>
</evidence>
<dbReference type="InterPro" id="IPR050639">
    <property type="entry name" value="SSR_resolvase"/>
</dbReference>
<evidence type="ECO:0000313" key="4">
    <source>
        <dbReference type="Proteomes" id="UP000482960"/>
    </source>
</evidence>
<evidence type="ECO:0000256" key="1">
    <source>
        <dbReference type="SAM" id="MobiDB-lite"/>
    </source>
</evidence>
<comment type="caution">
    <text evidence="3">The sequence shown here is derived from an EMBL/GenBank/DDBJ whole genome shotgun (WGS) entry which is preliminary data.</text>
</comment>
<dbReference type="Gene3D" id="3.40.50.1390">
    <property type="entry name" value="Resolvase, N-terminal catalytic domain"/>
    <property type="match status" value="1"/>
</dbReference>
<dbReference type="EMBL" id="BLPG01000001">
    <property type="protein sequence ID" value="GFJ91063.1"/>
    <property type="molecule type" value="Genomic_DNA"/>
</dbReference>
<organism evidence="3 4">
    <name type="scientific">Phytohabitans rumicis</name>
    <dbReference type="NCBI Taxonomy" id="1076125"/>
    <lineage>
        <taxon>Bacteria</taxon>
        <taxon>Bacillati</taxon>
        <taxon>Actinomycetota</taxon>
        <taxon>Actinomycetes</taxon>
        <taxon>Micromonosporales</taxon>
        <taxon>Micromonosporaceae</taxon>
    </lineage>
</organism>
<dbReference type="InterPro" id="IPR036162">
    <property type="entry name" value="Resolvase-like_N_sf"/>
</dbReference>
<dbReference type="InterPro" id="IPR006119">
    <property type="entry name" value="Resolv_N"/>
</dbReference>
<dbReference type="SUPFAM" id="SSF53041">
    <property type="entry name" value="Resolvase-like"/>
    <property type="match status" value="1"/>
</dbReference>
<gene>
    <name evidence="3" type="ORF">Prum_047050</name>
</gene>
<dbReference type="Pfam" id="PF00239">
    <property type="entry name" value="Resolvase"/>
    <property type="match status" value="1"/>
</dbReference>
<dbReference type="Proteomes" id="UP000482960">
    <property type="component" value="Unassembled WGS sequence"/>
</dbReference>
<feature type="region of interest" description="Disordered" evidence="1">
    <location>
        <begin position="152"/>
        <end position="194"/>
    </location>
</feature>
<dbReference type="GO" id="GO:0003677">
    <property type="term" value="F:DNA binding"/>
    <property type="evidence" value="ECO:0007669"/>
    <property type="project" value="InterPro"/>
</dbReference>
<name>A0A6V8L1A7_9ACTN</name>
<feature type="domain" description="Resolvase/invertase-type recombinase catalytic" evidence="2">
    <location>
        <begin position="15"/>
        <end position="163"/>
    </location>
</feature>
<sequence>MGNDDAGQTGQQPEIDLYARISYAITGDLIKTDDQIEMGREDVEARGGRVGRVFRDDSLSAWKPNVVRKDWELMMHRLESGASAGVWVLDLTRFSRKVREGERLVEAAQSGARVWSAAGEYNLQTADGRRHFREAMVAAAGESDKISERVKRGKVRRARKGKTPGVSAGTRCRAMSRNQTGGNPATPAPRFPRM</sequence>
<reference evidence="3 4" key="2">
    <citation type="submission" date="2020-03" db="EMBL/GenBank/DDBJ databases">
        <authorList>
            <person name="Ichikawa N."/>
            <person name="Kimura A."/>
            <person name="Kitahashi Y."/>
            <person name="Uohara A."/>
        </authorList>
    </citation>
    <scope>NUCLEOTIDE SEQUENCE [LARGE SCALE GENOMIC DNA]</scope>
    <source>
        <strain evidence="3 4">NBRC 108638</strain>
    </source>
</reference>
<evidence type="ECO:0000259" key="2">
    <source>
        <dbReference type="SMART" id="SM00857"/>
    </source>
</evidence>
<dbReference type="PANTHER" id="PTHR30461:SF23">
    <property type="entry name" value="DNA RECOMBINASE-RELATED"/>
    <property type="match status" value="1"/>
</dbReference>